<organism evidence="1 2">
    <name type="scientific">Choristoneura fumiferana</name>
    <name type="common">Spruce budworm moth</name>
    <name type="synonym">Archips fumiferana</name>
    <dbReference type="NCBI Taxonomy" id="7141"/>
    <lineage>
        <taxon>Eukaryota</taxon>
        <taxon>Metazoa</taxon>
        <taxon>Ecdysozoa</taxon>
        <taxon>Arthropoda</taxon>
        <taxon>Hexapoda</taxon>
        <taxon>Insecta</taxon>
        <taxon>Pterygota</taxon>
        <taxon>Neoptera</taxon>
        <taxon>Endopterygota</taxon>
        <taxon>Lepidoptera</taxon>
        <taxon>Glossata</taxon>
        <taxon>Ditrysia</taxon>
        <taxon>Tortricoidea</taxon>
        <taxon>Tortricidae</taxon>
        <taxon>Tortricinae</taxon>
        <taxon>Choristoneura</taxon>
    </lineage>
</organism>
<dbReference type="Proteomes" id="UP001064048">
    <property type="component" value="Chromosome 23"/>
</dbReference>
<gene>
    <name evidence="1" type="ORF">MSG28_012911</name>
</gene>
<comment type="caution">
    <text evidence="1">The sequence shown here is derived from an EMBL/GenBank/DDBJ whole genome shotgun (WGS) entry which is preliminary data.</text>
</comment>
<sequence>MWAGGGGGGGLATAADGAEESLEEAVRAHRAALEDDAAGTPRRPPPAPRLRPAAGGAAGAPRHGRHHVSTARMPCVTGRGRPPEAATAVLALLPAVRRASAPQLAALLAHPTLDAAGPPEAATAVLALLPAVRRASAPQLAALLAHPDTGRGRPPEAATAVLALLPAVRRASAPQLAALLAHPDTGDIMEGLARVLGLSGAAGAHAAARDAFQLASGAPPRPAPAQQYLAALALAPHAEPAVLRGALALAGGAGPLAPHALLAVAAAARRHGNALQTDVKDYVLKSLAKCKDESCRETRLLALGQLRRGDVGALLLDAAERGGRAGLAALAALEAGPRAQRRAARRRLAALALGLAPGPGPAALELRAAALALLLREGPAAAAAPLTAACAAPARTLLASDPPPPRDLLPALDPRPRDWCKRAYDGTSSVVSRALGALRLHSSQLAERGVLRRGVVDLRLAGRPLLTVSPLVPALVRRHRWTRVYSMTPRFEAEKLALDAGPHRRGDQATRRPGDPASRPRNDSAPPLSKNVRVAGGDLGARAGVAGAERARAAPAAREPEDEPGAAPAPAPEPEDASAGIALTVAGVRRPDLVLFESQTELLGHVWAGTGSTATGVLRALVPRAAVAARALSAGLLVHSSAETVLALKLDAQAVVSLWGRSARGGLALRGAGAARRALRVRTAWGRLLAHAHAHAAPPPALLLDAALDFYDAPQLCVHAALPDHGYTHNVTLESEQGARAWRVRRHRVSSVTTAGRTLALGAANDAACAALAQRDRD</sequence>
<keyword evidence="2" id="KW-1185">Reference proteome</keyword>
<protein>
    <submittedName>
        <fullName evidence="1">Uncharacterized protein</fullName>
    </submittedName>
</protein>
<dbReference type="EMBL" id="CM046123">
    <property type="protein sequence ID" value="KAI8439039.1"/>
    <property type="molecule type" value="Genomic_DNA"/>
</dbReference>
<evidence type="ECO:0000313" key="1">
    <source>
        <dbReference type="EMBL" id="KAI8439039.1"/>
    </source>
</evidence>
<evidence type="ECO:0000313" key="2">
    <source>
        <dbReference type="Proteomes" id="UP001064048"/>
    </source>
</evidence>
<name>A0ACC0KR89_CHOFU</name>
<accession>A0ACC0KR89</accession>
<reference evidence="1 2" key="1">
    <citation type="journal article" date="2022" name="Genome Biol. Evol.">
        <title>The Spruce Budworm Genome: Reconstructing the Evolutionary History of Antifreeze Proteins.</title>
        <authorList>
            <person name="Beliveau C."/>
            <person name="Gagne P."/>
            <person name="Picq S."/>
            <person name="Vernygora O."/>
            <person name="Keeling C.I."/>
            <person name="Pinkney K."/>
            <person name="Doucet D."/>
            <person name="Wen F."/>
            <person name="Johnston J.S."/>
            <person name="Maaroufi H."/>
            <person name="Boyle B."/>
            <person name="Laroche J."/>
            <person name="Dewar K."/>
            <person name="Juretic N."/>
            <person name="Blackburn G."/>
            <person name="Nisole A."/>
            <person name="Brunet B."/>
            <person name="Brandao M."/>
            <person name="Lumley L."/>
            <person name="Duan J."/>
            <person name="Quan G."/>
            <person name="Lucarotti C.J."/>
            <person name="Roe A.D."/>
            <person name="Sperling F.A.H."/>
            <person name="Levesque R.C."/>
            <person name="Cusson M."/>
        </authorList>
    </citation>
    <scope>NUCLEOTIDE SEQUENCE [LARGE SCALE GENOMIC DNA]</scope>
    <source>
        <strain evidence="1">Glfc:IPQL:Cfum</strain>
    </source>
</reference>
<proteinExistence type="predicted"/>